<dbReference type="Proteomes" id="UP000189274">
    <property type="component" value="Unassembled WGS sequence"/>
</dbReference>
<dbReference type="PANTHER" id="PTHR15371">
    <property type="entry name" value="TIM23"/>
    <property type="match status" value="1"/>
</dbReference>
<evidence type="ECO:0000313" key="12">
    <source>
        <dbReference type="Proteomes" id="UP000249293"/>
    </source>
</evidence>
<evidence type="ECO:0000256" key="2">
    <source>
        <dbReference type="ARBA" id="ARBA00022692"/>
    </source>
</evidence>
<evidence type="ECO:0000313" key="5">
    <source>
        <dbReference type="EMBL" id="AWU77017.1"/>
    </source>
</evidence>
<dbReference type="STRING" id="4909.A0A099P8B4"/>
<dbReference type="AlphaFoldDB" id="A0A099P8B4"/>
<dbReference type="EMBL" id="CP028775">
    <property type="protein sequence ID" value="AWU77017.1"/>
    <property type="molecule type" value="Genomic_DNA"/>
</dbReference>
<evidence type="ECO:0000313" key="7">
    <source>
        <dbReference type="EMBL" id="ONH76432.1"/>
    </source>
</evidence>
<reference evidence="6" key="2">
    <citation type="submission" date="2014-08" db="EMBL/GenBank/DDBJ databases">
        <title>Exploiting Issatchenkia orientalis SD108 for Succinic Acid Production.</title>
        <authorList>
            <person name="Xiao H."/>
            <person name="Shao Z."/>
            <person name="Jiang Y."/>
            <person name="Dole S."/>
            <person name="Zhao H."/>
        </authorList>
    </citation>
    <scope>NUCLEOTIDE SEQUENCE [LARGE SCALE GENOMIC DNA]</scope>
    <source>
        <strain evidence="6">SD108</strain>
    </source>
</reference>
<dbReference type="Proteomes" id="UP000195871">
    <property type="component" value="Unassembled WGS sequence"/>
</dbReference>
<sequence>MWFFGGSTKTDGETVAVASESSENMPGSNITRDTTPAAVLPQFELPAFDASKLHPLAGLDKELEYLDLDDEKLNTIEGTGNGILPSRGWNDDLCYGTGVLYLGGLGLGGLIGLNEGFKNLPPGTKDLTTGKIKPAPFKLKLNTVLNQVTKHGPHVGNSAGTLGLLYNVFDSILDRYRGKHDDYNSLASGALAGAFFKSTSGLKAMTYSSGLMTLAAACWCGFKRAIN</sequence>
<dbReference type="EMBL" id="MQVM01000004">
    <property type="protein sequence ID" value="ONH76432.1"/>
    <property type="molecule type" value="Genomic_DNA"/>
</dbReference>
<reference evidence="9" key="1">
    <citation type="journal article" date="2014" name="Microb. Cell Fact.">
        <title>Exploiting Issatchenkia orientalis SD108 for succinic acid production.</title>
        <authorList>
            <person name="Xiao H."/>
            <person name="Shao Z."/>
            <person name="Jiang Y."/>
            <person name="Dole S."/>
            <person name="Zhao H."/>
        </authorList>
    </citation>
    <scope>NUCLEOTIDE SEQUENCE [LARGE SCALE GENOMIC DNA]</scope>
    <source>
        <strain evidence="9">SD108</strain>
    </source>
</reference>
<reference evidence="8 11" key="5">
    <citation type="submission" date="2017-05" db="EMBL/GenBank/DDBJ databases">
        <title>The Genome Sequence of Candida krusei Ckrusei653.</title>
        <authorList>
            <person name="Cuomo C."/>
            <person name="Forche A."/>
            <person name="Young S."/>
            <person name="Abouelleil A."/>
            <person name="Cao P."/>
            <person name="Chapman S."/>
            <person name="Cusick C."/>
            <person name="Shea T."/>
            <person name="Nusbaum C."/>
            <person name="Birren B."/>
        </authorList>
    </citation>
    <scope>NUCLEOTIDE SEQUENCE [LARGE SCALE GENOMIC DNA]</scope>
    <source>
        <strain evidence="8 11">Ckrusei653</strain>
    </source>
</reference>
<reference evidence="10" key="3">
    <citation type="journal article" date="2017" name="Genome Announc.">
        <title>Genome sequences of Cyberlindnera fabianii 65, Pichia kudriavzevii 129, and Saccharomyces cerevisiae 131 isolated from fermented masau fruits in Zimbabwe.</title>
        <authorList>
            <person name="van Rijswijck I.M.H."/>
            <person name="Derks M.F.L."/>
            <person name="Abee T."/>
            <person name="de Ridder D."/>
            <person name="Smid E.J."/>
        </authorList>
    </citation>
    <scope>NUCLEOTIDE SEQUENCE [LARGE SCALE GENOMIC DNA]</scope>
    <source>
        <strain evidence="10">129</strain>
    </source>
</reference>
<dbReference type="eggNOG" id="KOG3324">
    <property type="taxonomic scope" value="Eukaryota"/>
</dbReference>
<proteinExistence type="predicted"/>
<comment type="subcellular location">
    <subcellularLocation>
        <location evidence="1">Membrane</location>
        <topology evidence="1">Multi-pass membrane protein</topology>
    </subcellularLocation>
</comment>
<reference evidence="5 12" key="6">
    <citation type="submission" date="2018-06" db="EMBL/GenBank/DDBJ databases">
        <title>Population genomics shows no distinction between pathogenic Candida krusei and environmental Pichia kudriavzevii: One species, four names.</title>
        <authorList>
            <person name="Douglass A.P."/>
            <person name="Offei B."/>
            <person name="Braun-Galleani S."/>
            <person name="Coughlan A.Y."/>
            <person name="Martos A."/>
            <person name="Ortiz-Merino R.A."/>
            <person name="Byrne K.P."/>
            <person name="Wolfe K.H."/>
        </authorList>
    </citation>
    <scope>NUCLEOTIDE SEQUENCE [LARGE SCALE GENOMIC DNA]</scope>
    <source>
        <strain evidence="5 12">CBS573</strain>
    </source>
</reference>
<evidence type="ECO:0000313" key="9">
    <source>
        <dbReference type="Proteomes" id="UP000029867"/>
    </source>
</evidence>
<accession>A0A099P8B4</accession>
<dbReference type="GO" id="GO:0030150">
    <property type="term" value="P:protein import into mitochondrial matrix"/>
    <property type="evidence" value="ECO:0007669"/>
    <property type="project" value="TreeGrafter"/>
</dbReference>
<dbReference type="Proteomes" id="UP000029867">
    <property type="component" value="Unassembled WGS sequence"/>
</dbReference>
<reference evidence="7" key="4">
    <citation type="submission" date="2017-01" db="EMBL/GenBank/DDBJ databases">
        <authorList>
            <person name="Mah S.A."/>
            <person name="Swanson W.J."/>
            <person name="Moy G.W."/>
            <person name="Vacquier V.D."/>
        </authorList>
    </citation>
    <scope>NUCLEOTIDE SEQUENCE [LARGE SCALE GENOMIC DNA]</scope>
    <source>
        <strain evidence="7">129</strain>
    </source>
</reference>
<keyword evidence="3" id="KW-1133">Transmembrane helix</keyword>
<dbReference type="OrthoDB" id="159299at2759"/>
<dbReference type="GO" id="GO:0008320">
    <property type="term" value="F:protein transmembrane transporter activity"/>
    <property type="evidence" value="ECO:0007669"/>
    <property type="project" value="TreeGrafter"/>
</dbReference>
<evidence type="ECO:0000313" key="10">
    <source>
        <dbReference type="Proteomes" id="UP000189274"/>
    </source>
</evidence>
<keyword evidence="2" id="KW-0812">Transmembrane</keyword>
<evidence type="ECO:0000256" key="4">
    <source>
        <dbReference type="ARBA" id="ARBA00023136"/>
    </source>
</evidence>
<dbReference type="Proteomes" id="UP000249293">
    <property type="component" value="Chromosome 3"/>
</dbReference>
<evidence type="ECO:0000256" key="1">
    <source>
        <dbReference type="ARBA" id="ARBA00004141"/>
    </source>
</evidence>
<dbReference type="EMBL" id="JQFK01000003">
    <property type="protein sequence ID" value="KGK40286.1"/>
    <property type="molecule type" value="Genomic_DNA"/>
</dbReference>
<evidence type="ECO:0000313" key="11">
    <source>
        <dbReference type="Proteomes" id="UP000195871"/>
    </source>
</evidence>
<keyword evidence="4" id="KW-0472">Membrane</keyword>
<dbReference type="PANTHER" id="PTHR15371:SF0">
    <property type="entry name" value="SD19278P"/>
    <property type="match status" value="1"/>
</dbReference>
<evidence type="ECO:0000313" key="8">
    <source>
        <dbReference type="EMBL" id="OUT24560.1"/>
    </source>
</evidence>
<dbReference type="InterPro" id="IPR045238">
    <property type="entry name" value="Tim23-like"/>
</dbReference>
<gene>
    <name evidence="7" type="ORF">BOH78_1076</name>
    <name evidence="5" type="ORF">C5L36_0C09240</name>
    <name evidence="8" type="ORF">CAS74_000948</name>
    <name evidence="6" type="ORF">JL09_g587</name>
</gene>
<evidence type="ECO:0000256" key="3">
    <source>
        <dbReference type="ARBA" id="ARBA00022989"/>
    </source>
</evidence>
<name>A0A099P8B4_PICKU</name>
<dbReference type="HOGENOM" id="CLU_063935_0_0_1"/>
<dbReference type="GO" id="GO:0005744">
    <property type="term" value="C:TIM23 mitochondrial import inner membrane translocase complex"/>
    <property type="evidence" value="ECO:0007669"/>
    <property type="project" value="TreeGrafter"/>
</dbReference>
<dbReference type="EMBL" id="NHMM01000001">
    <property type="protein sequence ID" value="OUT24560.1"/>
    <property type="molecule type" value="Genomic_DNA"/>
</dbReference>
<dbReference type="Pfam" id="PF02466">
    <property type="entry name" value="Tim17"/>
    <property type="match status" value="1"/>
</dbReference>
<dbReference type="VEuPathDB" id="FungiDB:C5L36_0C09240"/>
<keyword evidence="12" id="KW-1185">Reference proteome</keyword>
<organism evidence="6 9">
    <name type="scientific">Pichia kudriavzevii</name>
    <name type="common">Yeast</name>
    <name type="synonym">Issatchenkia orientalis</name>
    <dbReference type="NCBI Taxonomy" id="4909"/>
    <lineage>
        <taxon>Eukaryota</taxon>
        <taxon>Fungi</taxon>
        <taxon>Dikarya</taxon>
        <taxon>Ascomycota</taxon>
        <taxon>Saccharomycotina</taxon>
        <taxon>Pichiomycetes</taxon>
        <taxon>Pichiales</taxon>
        <taxon>Pichiaceae</taxon>
        <taxon>Pichia</taxon>
    </lineage>
</organism>
<evidence type="ECO:0000313" key="6">
    <source>
        <dbReference type="EMBL" id="KGK40286.1"/>
    </source>
</evidence>
<protein>
    <submittedName>
        <fullName evidence="7">Mitochondrial import inner membrane translocase subunit TIM23</fullName>
    </submittedName>
</protein>